<dbReference type="RefSeq" id="WP_028760251.1">
    <property type="nucleotide sequence ID" value="NZ_CP132914.1"/>
</dbReference>
<dbReference type="Gene3D" id="1.10.10.2690">
    <property type="match status" value="1"/>
</dbReference>
<name>A0AA50Q8F6_9GAMM</name>
<evidence type="ECO:0000256" key="1">
    <source>
        <dbReference type="ARBA" id="ARBA00023015"/>
    </source>
</evidence>
<dbReference type="KEGG" id="sog:RA178_09545"/>
<dbReference type="AlphaFoldDB" id="A0AA50Q8F6"/>
<keyword evidence="2" id="KW-0804">Transcription</keyword>
<accession>A0AA50Q8F6</accession>
<protein>
    <submittedName>
        <fullName evidence="3">Uncharacterized protein</fullName>
    </submittedName>
</protein>
<evidence type="ECO:0000256" key="2">
    <source>
        <dbReference type="ARBA" id="ARBA00023163"/>
    </source>
</evidence>
<reference evidence="3" key="1">
    <citation type="submission" date="2023-08" db="EMBL/GenBank/DDBJ databases">
        <title>Complete genome sequence of Shewanella oncorhynchi Z-P2, a siderophore putrebactin-producing bacterium.</title>
        <authorList>
            <person name="Zhang Y."/>
        </authorList>
    </citation>
    <scope>NUCLEOTIDE SEQUENCE</scope>
    <source>
        <strain evidence="3">Z-P2</strain>
    </source>
</reference>
<evidence type="ECO:0000313" key="3">
    <source>
        <dbReference type="EMBL" id="WMB74815.1"/>
    </source>
</evidence>
<dbReference type="EMBL" id="CP132914">
    <property type="protein sequence ID" value="WMB74815.1"/>
    <property type="molecule type" value="Genomic_DNA"/>
</dbReference>
<keyword evidence="1" id="KW-0805">Transcription regulation</keyword>
<proteinExistence type="predicted"/>
<gene>
    <name evidence="3" type="ORF">RA178_09545</name>
</gene>
<dbReference type="Proteomes" id="UP001236800">
    <property type="component" value="Chromosome"/>
</dbReference>
<sequence length="102" mass="11151">MNHLLPGFESQERVALLLSLTRISSPEVIAALTLHYTSALPAERAAARHGIELSNFMRGQKKLEQIAATVEAIKAIDWAKLQLTHLQSSALLTSPLQPKQVA</sequence>
<dbReference type="GeneID" id="301339426"/>
<dbReference type="InterPro" id="IPR053721">
    <property type="entry name" value="Fimbrial_Adhesin_Reg"/>
</dbReference>
<organism evidence="3">
    <name type="scientific">Shewanella oncorhynchi</name>
    <dbReference type="NCBI Taxonomy" id="2726434"/>
    <lineage>
        <taxon>Bacteria</taxon>
        <taxon>Pseudomonadati</taxon>
        <taxon>Pseudomonadota</taxon>
        <taxon>Gammaproteobacteria</taxon>
        <taxon>Alteromonadales</taxon>
        <taxon>Shewanellaceae</taxon>
        <taxon>Shewanella</taxon>
    </lineage>
</organism>